<name>A0A835T9L0_9CHLO</name>
<feature type="compositionally biased region" description="Basic and acidic residues" evidence="1">
    <location>
        <begin position="717"/>
        <end position="734"/>
    </location>
</feature>
<feature type="region of interest" description="Disordered" evidence="1">
    <location>
        <begin position="366"/>
        <end position="476"/>
    </location>
</feature>
<dbReference type="AlphaFoldDB" id="A0A835T9L0"/>
<feature type="compositionally biased region" description="Pro residues" evidence="1">
    <location>
        <begin position="446"/>
        <end position="465"/>
    </location>
</feature>
<evidence type="ECO:0000256" key="1">
    <source>
        <dbReference type="SAM" id="MobiDB-lite"/>
    </source>
</evidence>
<proteinExistence type="predicted"/>
<evidence type="ECO:0000313" key="2">
    <source>
        <dbReference type="EMBL" id="KAG2438978.1"/>
    </source>
</evidence>
<feature type="region of interest" description="Disordered" evidence="1">
    <location>
        <begin position="663"/>
        <end position="695"/>
    </location>
</feature>
<feature type="region of interest" description="Disordered" evidence="1">
    <location>
        <begin position="717"/>
        <end position="904"/>
    </location>
</feature>
<keyword evidence="3" id="KW-1185">Reference proteome</keyword>
<accession>A0A835T9L0</accession>
<gene>
    <name evidence="2" type="ORF">HYH02_010770</name>
</gene>
<feature type="region of interest" description="Disordered" evidence="1">
    <location>
        <begin position="37"/>
        <end position="64"/>
    </location>
</feature>
<feature type="compositionally biased region" description="Pro residues" evidence="1">
    <location>
        <begin position="884"/>
        <end position="893"/>
    </location>
</feature>
<feature type="region of interest" description="Disordered" evidence="1">
    <location>
        <begin position="292"/>
        <end position="346"/>
    </location>
</feature>
<comment type="caution">
    <text evidence="2">The sequence shown here is derived from an EMBL/GenBank/DDBJ whole genome shotgun (WGS) entry which is preliminary data.</text>
</comment>
<feature type="compositionally biased region" description="Gly residues" evidence="1">
    <location>
        <begin position="829"/>
        <end position="842"/>
    </location>
</feature>
<feature type="compositionally biased region" description="Polar residues" evidence="1">
    <location>
        <begin position="427"/>
        <end position="437"/>
    </location>
</feature>
<evidence type="ECO:0000313" key="3">
    <source>
        <dbReference type="Proteomes" id="UP000613740"/>
    </source>
</evidence>
<dbReference type="Proteomes" id="UP000613740">
    <property type="component" value="Unassembled WGS sequence"/>
</dbReference>
<dbReference type="EMBL" id="JAEHOD010000042">
    <property type="protein sequence ID" value="KAG2438978.1"/>
    <property type="molecule type" value="Genomic_DNA"/>
</dbReference>
<feature type="region of interest" description="Disordered" evidence="1">
    <location>
        <begin position="1"/>
        <end position="20"/>
    </location>
</feature>
<organism evidence="2 3">
    <name type="scientific">Chlamydomonas schloesseri</name>
    <dbReference type="NCBI Taxonomy" id="2026947"/>
    <lineage>
        <taxon>Eukaryota</taxon>
        <taxon>Viridiplantae</taxon>
        <taxon>Chlorophyta</taxon>
        <taxon>core chlorophytes</taxon>
        <taxon>Chlorophyceae</taxon>
        <taxon>CS clade</taxon>
        <taxon>Chlamydomonadales</taxon>
        <taxon>Chlamydomonadaceae</taxon>
        <taxon>Chlamydomonas</taxon>
    </lineage>
</organism>
<sequence length="980" mass="99999">MMDGVVSPATTTAAPAAVGPPIASAGVTLEAGCRSGGGESATACSLPPLTTTVSGGETLGDTDSLDYEPNTEELEELSHLLGEALPDGGAGTPPCSPKPQTARKLFSALGEVGTATVECYQAAAVGLAQAPPSIPDRGEAVTVGLPPGLNSPERQLWLQAWLDNGIPPPPTRVITTYGPGISTDSPLLGLGGPPPDSSAVLPGPVTFAEPMGISFTELLYSALEPPSTEAVGGNASGGSYGASGGLLAADAVATAAAELGEAPTLEDGVGQLLGEQDAWPQSWFERLWLNPGPAEEERPTSQQLPRTPMATAEGTSSPAPPETVSPTTRSRPLRGLGRGGARAERDSKLTADDLWRQLWGFPVLSDLSDDTGRPGSAMTSGAPVQLNMVDVDGSDREEEQRPLVKRRPQLSTQPAHTTPVMLAATTPPDQLQGSRPTASAPLNVVSPPPPPYPGTGHPMAPPGPWLRPGRLSGGGGGLTGAYPAAAAAAAGGMATTATGGAAATAAEGAAAAAATAAGEAVATAGAFVAPSPKRRQAAAAAAAAVRKAVAAAPTPTSVAARPSATAAAMAARAEVTPNKQSPFMAPPPRAPHTVVPAGAGTSVTASAGAGASGSNTEERNWSGFVHRVIYSYRITPQSSTGASPALCLYGRELTTAAERPVPAAAGEEAGGSGGPAAPPQLAARDGPSTDEEAFTAEPQQLEARHRLLEELTGRVQQRLEKAQEKQVRDHERRNIKSAPPRPRSTKLPPSPITAVAGATVGARRDSAKVVNNGAYGADSEEEARTRTPSGSDTDGGKPKAAEGPTWTPVGRAQPPTSGRQPAVEVSPRGGSGNPGGNSGGVEHGAWSPLKTRRQRQQQSGPNILEPGGLKAAARAAHQALSHLPPAPPKPRTPGPKTKAGTAAAAKVSDYEARLAALPDLQVGDEVYRRRRPRNKLESDREGPYAFQAFHHLLTHILVRDQNGLEFSVPLHDVFVPKHRQ</sequence>
<protein>
    <submittedName>
        <fullName evidence="2">Uncharacterized protein</fullName>
    </submittedName>
</protein>
<feature type="compositionally biased region" description="Low complexity" evidence="1">
    <location>
        <begin position="894"/>
        <end position="904"/>
    </location>
</feature>
<reference evidence="2" key="1">
    <citation type="journal article" date="2020" name="bioRxiv">
        <title>Comparative genomics of Chlamydomonas.</title>
        <authorList>
            <person name="Craig R.J."/>
            <person name="Hasan A.R."/>
            <person name="Ness R.W."/>
            <person name="Keightley P.D."/>
        </authorList>
    </citation>
    <scope>NUCLEOTIDE SEQUENCE</scope>
    <source>
        <strain evidence="2">CCAP 11/173</strain>
    </source>
</reference>